<feature type="compositionally biased region" description="Basic residues" evidence="1">
    <location>
        <begin position="226"/>
        <end position="241"/>
    </location>
</feature>
<reference evidence="2 3" key="1">
    <citation type="journal article" date="2018" name="Mol. Biol. Evol.">
        <title>Broad Genomic Sampling Reveals a Smut Pathogenic Ancestry of the Fungal Clade Ustilaginomycotina.</title>
        <authorList>
            <person name="Kijpornyongpan T."/>
            <person name="Mondo S.J."/>
            <person name="Barry K."/>
            <person name="Sandor L."/>
            <person name="Lee J."/>
            <person name="Lipzen A."/>
            <person name="Pangilinan J."/>
            <person name="LaButti K."/>
            <person name="Hainaut M."/>
            <person name="Henrissat B."/>
            <person name="Grigoriev I.V."/>
            <person name="Spatafora J.W."/>
            <person name="Aime M.C."/>
        </authorList>
    </citation>
    <scope>NUCLEOTIDE SEQUENCE [LARGE SCALE GENOMIC DNA]</scope>
    <source>
        <strain evidence="2 3">MCA 3882</strain>
    </source>
</reference>
<feature type="compositionally biased region" description="Polar residues" evidence="1">
    <location>
        <begin position="189"/>
        <end position="207"/>
    </location>
</feature>
<dbReference type="AlphaFoldDB" id="A0A316V8Q8"/>
<organism evidence="2 3">
    <name type="scientific">Meira miltonrushii</name>
    <dbReference type="NCBI Taxonomy" id="1280837"/>
    <lineage>
        <taxon>Eukaryota</taxon>
        <taxon>Fungi</taxon>
        <taxon>Dikarya</taxon>
        <taxon>Basidiomycota</taxon>
        <taxon>Ustilaginomycotina</taxon>
        <taxon>Exobasidiomycetes</taxon>
        <taxon>Exobasidiales</taxon>
        <taxon>Brachybasidiaceae</taxon>
        <taxon>Meira</taxon>
    </lineage>
</organism>
<dbReference type="EMBL" id="KZ819604">
    <property type="protein sequence ID" value="PWN33604.1"/>
    <property type="molecule type" value="Genomic_DNA"/>
</dbReference>
<keyword evidence="3" id="KW-1185">Reference proteome</keyword>
<evidence type="ECO:0000313" key="3">
    <source>
        <dbReference type="Proteomes" id="UP000245771"/>
    </source>
</evidence>
<proteinExistence type="predicted"/>
<evidence type="ECO:0000256" key="1">
    <source>
        <dbReference type="SAM" id="MobiDB-lite"/>
    </source>
</evidence>
<gene>
    <name evidence="2" type="ORF">FA14DRAFT_173381</name>
</gene>
<dbReference type="Proteomes" id="UP000245771">
    <property type="component" value="Unassembled WGS sequence"/>
</dbReference>
<dbReference type="InParanoid" id="A0A316V8Q8"/>
<protein>
    <submittedName>
        <fullName evidence="2">Uncharacterized protein</fullName>
    </submittedName>
</protein>
<sequence>MTPTSFLWSRRMTAANVSLSPPKLTPLSVSSSFSSRKSSFDEVRSEYSNATTAPSSPFLFTPTEMAGILLGDSPTSAIKRCQNSKEEYMRIQNQFDPFLKSPSSDSFNVLQCGNTISHHPEKLSDLDVELDMASLATEVALRTLDSEDEEDYLGGSTTCKGEKDDPQAWPQGVGQPKMRLLPFLPFPPQEQSSTDQEAAQPTAMSNSDGHECLPSETVDEEEAPKRKGRARMSQEKRRRLARRREREALLLGLPSSRPSSAPAQQTKFLLEELNGTVPKGNQTAWRKNPSFLTSSSQAFPLPSHPYRNELQQRRDSLMKPYSVKSYSQCLTIPSA</sequence>
<dbReference type="GeneID" id="37022255"/>
<name>A0A316V8Q8_9BASI</name>
<dbReference type="STRING" id="1280837.A0A316V8Q8"/>
<dbReference type="RefSeq" id="XP_025353906.1">
    <property type="nucleotide sequence ID" value="XM_025500474.1"/>
</dbReference>
<accession>A0A316V8Q8</accession>
<feature type="region of interest" description="Disordered" evidence="1">
    <location>
        <begin position="146"/>
        <end position="241"/>
    </location>
</feature>
<evidence type="ECO:0000313" key="2">
    <source>
        <dbReference type="EMBL" id="PWN33604.1"/>
    </source>
</evidence>